<dbReference type="Pfam" id="PF00535">
    <property type="entry name" value="Glycos_transf_2"/>
    <property type="match status" value="1"/>
</dbReference>
<dbReference type="Proteomes" id="UP000694888">
    <property type="component" value="Unplaced"/>
</dbReference>
<evidence type="ECO:0000256" key="1">
    <source>
        <dbReference type="ARBA" id="ARBA00023157"/>
    </source>
</evidence>
<evidence type="ECO:0000259" key="3">
    <source>
        <dbReference type="Pfam" id="PF00535"/>
    </source>
</evidence>
<dbReference type="RefSeq" id="XP_035825465.1">
    <property type="nucleotide sequence ID" value="XM_035969572.1"/>
</dbReference>
<evidence type="ECO:0000256" key="2">
    <source>
        <dbReference type="SAM" id="MobiDB-lite"/>
    </source>
</evidence>
<feature type="compositionally biased region" description="Basic and acidic residues" evidence="2">
    <location>
        <begin position="219"/>
        <end position="231"/>
    </location>
</feature>
<name>A0ABM1VSS3_APLCA</name>
<dbReference type="InterPro" id="IPR001173">
    <property type="entry name" value="Glyco_trans_2-like"/>
</dbReference>
<feature type="domain" description="Glycosyltransferase 2-like" evidence="3">
    <location>
        <begin position="280"/>
        <end position="323"/>
    </location>
</feature>
<feature type="compositionally biased region" description="Acidic residues" evidence="2">
    <location>
        <begin position="129"/>
        <end position="158"/>
    </location>
</feature>
<gene>
    <name evidence="5" type="primary">LOC118477624</name>
</gene>
<keyword evidence="4" id="KW-1185">Reference proteome</keyword>
<accession>A0ABM1VSS3</accession>
<feature type="compositionally biased region" description="Basic and acidic residues" evidence="2">
    <location>
        <begin position="64"/>
        <end position="128"/>
    </location>
</feature>
<sequence>MRIHSIFRLFKKLLFLFIVVAVLYALNKGLSDYVFEDDLLKEKLQAVKQGSVDKLPVPPSQNGDESRVFQEPKDPDSNNAPEEKEVKGEEKAPKEEAINREDRKKEVPKKGRIKGWDTKKEALIKEEMEKEDENEDDNEEEDKNEEDVNDEDKNEDDVFQGLEPFPEDDAFPQQLDKLEELGGFIAKKLPLEKYVDVEFPIFEDDVDPDGPGEGGAGAKMEKSRSMDAEQREKFDRGWQANSFNELNSERISVHRSLPDCKSRECKQVEEDFPEDFPSVSVIIIFHDEAWSVLLRSVHSILSRTPEHLLREIILVDDFSRNNLKMTFPEKVSLHKTFASQGKIYFGS</sequence>
<evidence type="ECO:0000313" key="5">
    <source>
        <dbReference type="RefSeq" id="XP_035825465.1"/>
    </source>
</evidence>
<organism evidence="4 5">
    <name type="scientific">Aplysia californica</name>
    <name type="common">California sea hare</name>
    <dbReference type="NCBI Taxonomy" id="6500"/>
    <lineage>
        <taxon>Eukaryota</taxon>
        <taxon>Metazoa</taxon>
        <taxon>Spiralia</taxon>
        <taxon>Lophotrochozoa</taxon>
        <taxon>Mollusca</taxon>
        <taxon>Gastropoda</taxon>
        <taxon>Heterobranchia</taxon>
        <taxon>Euthyneura</taxon>
        <taxon>Tectipleura</taxon>
        <taxon>Aplysiida</taxon>
        <taxon>Aplysioidea</taxon>
        <taxon>Aplysiidae</taxon>
        <taxon>Aplysia</taxon>
    </lineage>
</organism>
<dbReference type="GeneID" id="118477624"/>
<evidence type="ECO:0000313" key="4">
    <source>
        <dbReference type="Proteomes" id="UP000694888"/>
    </source>
</evidence>
<dbReference type="Gene3D" id="3.90.550.10">
    <property type="entry name" value="Spore Coat Polysaccharide Biosynthesis Protein SpsA, Chain A"/>
    <property type="match status" value="1"/>
</dbReference>
<dbReference type="SUPFAM" id="SSF53448">
    <property type="entry name" value="Nucleotide-diphospho-sugar transferases"/>
    <property type="match status" value="1"/>
</dbReference>
<dbReference type="PANTHER" id="PTHR11675">
    <property type="entry name" value="N-ACETYLGALACTOSAMINYLTRANSFERASE"/>
    <property type="match status" value="1"/>
</dbReference>
<feature type="region of interest" description="Disordered" evidence="2">
    <location>
        <begin position="49"/>
        <end position="170"/>
    </location>
</feature>
<reference evidence="5" key="1">
    <citation type="submission" date="2025-08" db="UniProtKB">
        <authorList>
            <consortium name="RefSeq"/>
        </authorList>
    </citation>
    <scope>IDENTIFICATION</scope>
</reference>
<dbReference type="PANTHER" id="PTHR11675:SF131">
    <property type="entry name" value="POLYPEPTIDE N-ACETYLGALACTOSAMINYLTRANSFERASE 9-RELATED"/>
    <property type="match status" value="1"/>
</dbReference>
<feature type="region of interest" description="Disordered" evidence="2">
    <location>
        <begin position="205"/>
        <end position="231"/>
    </location>
</feature>
<proteinExistence type="predicted"/>
<protein>
    <submittedName>
        <fullName evidence="5">N-acetylgalactosaminyltransferase 6-like</fullName>
    </submittedName>
</protein>
<keyword evidence="1" id="KW-1015">Disulfide bond</keyword>
<dbReference type="InterPro" id="IPR029044">
    <property type="entry name" value="Nucleotide-diphossugar_trans"/>
</dbReference>